<evidence type="ECO:0000256" key="7">
    <source>
        <dbReference type="SAM" id="Phobius"/>
    </source>
</evidence>
<evidence type="ECO:0000256" key="6">
    <source>
        <dbReference type="SAM" id="MobiDB-lite"/>
    </source>
</evidence>
<dbReference type="Pfam" id="PF06271">
    <property type="entry name" value="RDD"/>
    <property type="match status" value="1"/>
</dbReference>
<proteinExistence type="predicted"/>
<keyword evidence="4 7" id="KW-1133">Transmembrane helix</keyword>
<feature type="domain" description="RDD" evidence="8">
    <location>
        <begin position="290"/>
        <end position="414"/>
    </location>
</feature>
<feature type="transmembrane region" description="Helical" evidence="7">
    <location>
        <begin position="330"/>
        <end position="350"/>
    </location>
</feature>
<comment type="subcellular location">
    <subcellularLocation>
        <location evidence="1">Cell membrane</location>
        <topology evidence="1">Multi-pass membrane protein</topology>
    </subcellularLocation>
</comment>
<accession>A0A5B9E9X2</accession>
<keyword evidence="5 7" id="KW-0472">Membrane</keyword>
<dbReference type="GO" id="GO:0005886">
    <property type="term" value="C:plasma membrane"/>
    <property type="evidence" value="ECO:0007669"/>
    <property type="project" value="UniProtKB-SubCell"/>
</dbReference>
<dbReference type="InterPro" id="IPR051791">
    <property type="entry name" value="Pra-immunoreactive"/>
</dbReference>
<sequence>MSTTSPLALEPVRDDDAWKDQVAARLAAHRQKKQRADQQQTLPMEGLPEPRPRQQRRVAEAVASRFAQQQSYRDYLQAEAEAAMQKARAEAEIAARNAAAIAQAQQQLLEELEQWNEPEATSGEAGSVAASEGSAEIVEIPVLEPFTLEPLVKEHVTKAPVVKHPPVVHPPVIVEPEPELEPMVVEYVPEPSSEPIAPLSANLIEFPRQLVASKKARPRLAEGPLREDAPEPPQLRIFEVTAEQIATTPEPPHVTPEWSDIRLDAAPAAAPLLESIPSSEISFALPPQVAPLQLRVMAGLVDSMAVLGSFAIFTIVFALTAKTVVLDRGLALWAIGVLLTLFIGYRLLFFSLSDQTPGMRYARIGLCTFSDENPSRRQMRRRLLAMALSMAPLGLGYLWALVDEDRMGWHDRISRMYMRAY</sequence>
<reference evidence="9 10" key="1">
    <citation type="submission" date="2019-08" db="EMBL/GenBank/DDBJ databases">
        <title>Complete genome sequence of Terriglobus albidus strain ORNL.</title>
        <authorList>
            <person name="Podar M."/>
        </authorList>
    </citation>
    <scope>NUCLEOTIDE SEQUENCE [LARGE SCALE GENOMIC DNA]</scope>
    <source>
        <strain evidence="9 10">ORNL</strain>
    </source>
</reference>
<evidence type="ECO:0000313" key="9">
    <source>
        <dbReference type="EMBL" id="QEE26896.1"/>
    </source>
</evidence>
<dbReference type="AlphaFoldDB" id="A0A5B9E9X2"/>
<organism evidence="9 10">
    <name type="scientific">Terriglobus albidus</name>
    <dbReference type="NCBI Taxonomy" id="1592106"/>
    <lineage>
        <taxon>Bacteria</taxon>
        <taxon>Pseudomonadati</taxon>
        <taxon>Acidobacteriota</taxon>
        <taxon>Terriglobia</taxon>
        <taxon>Terriglobales</taxon>
        <taxon>Acidobacteriaceae</taxon>
        <taxon>Terriglobus</taxon>
    </lineage>
</organism>
<evidence type="ECO:0000256" key="1">
    <source>
        <dbReference type="ARBA" id="ARBA00004651"/>
    </source>
</evidence>
<evidence type="ECO:0000256" key="5">
    <source>
        <dbReference type="ARBA" id="ARBA00023136"/>
    </source>
</evidence>
<dbReference type="RefSeq" id="WP_147646090.1">
    <property type="nucleotide sequence ID" value="NZ_CP042806.1"/>
</dbReference>
<feature type="transmembrane region" description="Helical" evidence="7">
    <location>
        <begin position="383"/>
        <end position="402"/>
    </location>
</feature>
<dbReference type="InterPro" id="IPR010432">
    <property type="entry name" value="RDD"/>
</dbReference>
<dbReference type="Proteomes" id="UP000321820">
    <property type="component" value="Chromosome"/>
</dbReference>
<keyword evidence="10" id="KW-1185">Reference proteome</keyword>
<gene>
    <name evidence="9" type="ORF">FTW19_02070</name>
</gene>
<dbReference type="KEGG" id="talb:FTW19_02070"/>
<evidence type="ECO:0000256" key="3">
    <source>
        <dbReference type="ARBA" id="ARBA00022692"/>
    </source>
</evidence>
<dbReference type="OrthoDB" id="9793824at2"/>
<keyword evidence="3 7" id="KW-0812">Transmembrane</keyword>
<keyword evidence="2" id="KW-1003">Cell membrane</keyword>
<feature type="region of interest" description="Disordered" evidence="6">
    <location>
        <begin position="24"/>
        <end position="62"/>
    </location>
</feature>
<evidence type="ECO:0000256" key="4">
    <source>
        <dbReference type="ARBA" id="ARBA00022989"/>
    </source>
</evidence>
<dbReference type="EMBL" id="CP042806">
    <property type="protein sequence ID" value="QEE26896.1"/>
    <property type="molecule type" value="Genomic_DNA"/>
</dbReference>
<dbReference type="PANTHER" id="PTHR36115:SF4">
    <property type="entry name" value="MEMBRANE PROTEIN"/>
    <property type="match status" value="1"/>
</dbReference>
<feature type="transmembrane region" description="Helical" evidence="7">
    <location>
        <begin position="304"/>
        <end position="324"/>
    </location>
</feature>
<dbReference type="PANTHER" id="PTHR36115">
    <property type="entry name" value="PROLINE-RICH ANTIGEN HOMOLOG-RELATED"/>
    <property type="match status" value="1"/>
</dbReference>
<protein>
    <submittedName>
        <fullName evidence="9">RDD family protein</fullName>
    </submittedName>
</protein>
<evidence type="ECO:0000256" key="2">
    <source>
        <dbReference type="ARBA" id="ARBA00022475"/>
    </source>
</evidence>
<evidence type="ECO:0000259" key="8">
    <source>
        <dbReference type="Pfam" id="PF06271"/>
    </source>
</evidence>
<evidence type="ECO:0000313" key="10">
    <source>
        <dbReference type="Proteomes" id="UP000321820"/>
    </source>
</evidence>
<name>A0A5B9E9X2_9BACT</name>